<keyword evidence="1" id="KW-0193">Cuticle</keyword>
<keyword evidence="3" id="KW-0732">Signal</keyword>
<evidence type="ECO:0000313" key="4">
    <source>
        <dbReference type="EMBL" id="JAA75125.1"/>
    </source>
</evidence>
<dbReference type="GO" id="GO:0062129">
    <property type="term" value="C:chitin-based extracellular matrix"/>
    <property type="evidence" value="ECO:0007669"/>
    <property type="project" value="TreeGrafter"/>
</dbReference>
<dbReference type="RefSeq" id="XP_073981363.1">
    <property type="nucleotide sequence ID" value="XM_074125262.1"/>
</dbReference>
<feature type="chain" id="PRO_5004365341" evidence="3">
    <location>
        <begin position="19"/>
        <end position="406"/>
    </location>
</feature>
<dbReference type="PANTHER" id="PTHR10380:SF236">
    <property type="entry name" value="PUPAL CUTICLE PROTEIN EDG-84A-LIKE PROTEIN"/>
    <property type="match status" value="1"/>
</dbReference>
<proteinExistence type="evidence at transcript level"/>
<sequence length="406" mass="45330">MLILFTFAIIGAAGWVGSQPIIPGYAPRYQLVYLTPSYPINPYLPQRISQPLLTNRVQLNGDDDSDSVEEGVETSVEEEEKYEVSQFHSEDENGRIVFGFHSPDQIRMEARDADGSVRGSYSYIDPNGNVVKMQYWDDGSGFHAAGNNLPVAVQQTPDYTPEVKAARENHLRLYEAALEALKAAGVNEENEKDDGSYVDSSNYEAGYDYEEQDAPPEGGVIIENPAPPSSVYADSIMSLEYPNKVQFSPNNQLNDNSQYSNDDKESVSIENPEFRRKSFKRKGKNQGINDAKNVKNIPKIQENQPSESGNNPSLARMDNLSPNLAALKEAGNRAFYYHFTHTIPMPVERVDDSEENKRLLQTSVSTRAQELGRIPIAAVHDAQVSPLQTGTISNFQLYPVYQPEHK</sequence>
<dbReference type="Pfam" id="PF00379">
    <property type="entry name" value="Chitin_bind_4"/>
    <property type="match status" value="1"/>
</dbReference>
<protein>
    <submittedName>
        <fullName evidence="4">Putative insect cuticle protein</fullName>
    </submittedName>
</protein>
<organism evidence="4">
    <name type="scientific">Rhodnius prolixus</name>
    <name type="common">Triatomid bug</name>
    <dbReference type="NCBI Taxonomy" id="13249"/>
    <lineage>
        <taxon>Eukaryota</taxon>
        <taxon>Metazoa</taxon>
        <taxon>Ecdysozoa</taxon>
        <taxon>Arthropoda</taxon>
        <taxon>Hexapoda</taxon>
        <taxon>Insecta</taxon>
        <taxon>Pterygota</taxon>
        <taxon>Neoptera</taxon>
        <taxon>Paraneoptera</taxon>
        <taxon>Hemiptera</taxon>
        <taxon>Heteroptera</taxon>
        <taxon>Panheteroptera</taxon>
        <taxon>Cimicomorpha</taxon>
        <taxon>Reduviidae</taxon>
        <taxon>Triatominae</taxon>
        <taxon>Rhodnius</taxon>
    </lineage>
</organism>
<dbReference type="InterPro" id="IPR000618">
    <property type="entry name" value="Insect_cuticle"/>
</dbReference>
<feature type="signal peptide" evidence="3">
    <location>
        <begin position="1"/>
        <end position="18"/>
    </location>
</feature>
<dbReference type="PANTHER" id="PTHR10380">
    <property type="entry name" value="CUTICLE PROTEIN"/>
    <property type="match status" value="1"/>
</dbReference>
<feature type="compositionally biased region" description="Basic and acidic residues" evidence="2">
    <location>
        <begin position="261"/>
        <end position="276"/>
    </location>
</feature>
<dbReference type="GO" id="GO:0008010">
    <property type="term" value="F:structural constituent of chitin-based larval cuticle"/>
    <property type="evidence" value="ECO:0007669"/>
    <property type="project" value="TreeGrafter"/>
</dbReference>
<dbReference type="VEuPathDB" id="VectorBase:RPRC013082"/>
<reference evidence="4" key="1">
    <citation type="submission" date="2013-04" db="EMBL/GenBank/DDBJ databases">
        <title>An insight into the transcriptome of the digestive tract of the blood sucking bug, Rhodnius prolixus.</title>
        <authorList>
            <person name="Ribeiro J.M.C."/>
            <person name="Genta F.A."/>
            <person name="Sorgine M.H.F."/>
            <person name="Paiva-Silva G.O."/>
            <person name="Majerowicz D."/>
            <person name="Medeiros M."/>
            <person name="Koerich L."/>
            <person name="Terra W.R."/>
            <person name="Ferreira C."/>
            <person name="Pimentel A.C."/>
            <person name="Bisch P.M."/>
            <person name="Diniz M.M.P."/>
            <person name="Nascimento R."/>
            <person name="Salmon D."/>
            <person name="Silber A.M."/>
            <person name="Alves M."/>
            <person name="Oliveira M.F."/>
            <person name="Gondim K.C."/>
            <person name="Silva Neto M.A.C."/>
            <person name="Atella G.C."/>
            <person name="Araujo H."/>
            <person name="Dias F.S."/>
            <person name="Polycarpo C.R."/>
            <person name="Fampa P."/>
            <person name="Melo A.C."/>
            <person name="Tanaka A.S."/>
            <person name="Balczun C."/>
            <person name="Oliveira J.H.M."/>
            <person name="Goncalves R."/>
            <person name="Lazoski C."/>
            <person name="Pereira M.A."/>
            <person name="Rivera-Pomar R."/>
            <person name="Diambra L."/>
            <person name="Schaub G.A."/>
            <person name="Garcia E.S."/>
            <person name="Azambuja P."/>
            <person name="Braz G.R.C."/>
            <person name="Oliveira P.L."/>
        </authorList>
    </citation>
    <scope>NUCLEOTIDE SEQUENCE</scope>
</reference>
<dbReference type="AlphaFoldDB" id="R4G399"/>
<evidence type="ECO:0000256" key="2">
    <source>
        <dbReference type="SAM" id="MobiDB-lite"/>
    </source>
</evidence>
<dbReference type="EMBL" id="GAHY01002385">
    <property type="protein sequence ID" value="JAA75125.1"/>
    <property type="molecule type" value="mRNA"/>
</dbReference>
<dbReference type="GeneID" id="141452819"/>
<dbReference type="InterPro" id="IPR050468">
    <property type="entry name" value="Cuticle_Struct_Prot"/>
</dbReference>
<dbReference type="PROSITE" id="PS51155">
    <property type="entry name" value="CHIT_BIND_RR_2"/>
    <property type="match status" value="1"/>
</dbReference>
<feature type="region of interest" description="Disordered" evidence="2">
    <location>
        <begin position="247"/>
        <end position="317"/>
    </location>
</feature>
<evidence type="ECO:0000256" key="1">
    <source>
        <dbReference type="PROSITE-ProRule" id="PRU00497"/>
    </source>
</evidence>
<accession>R4G399</accession>
<feature type="compositionally biased region" description="Polar residues" evidence="2">
    <location>
        <begin position="247"/>
        <end position="260"/>
    </location>
</feature>
<feature type="compositionally biased region" description="Polar residues" evidence="2">
    <location>
        <begin position="301"/>
        <end position="313"/>
    </location>
</feature>
<name>R4G399_RHOPR</name>
<dbReference type="HOGENOM" id="CLU_1063856_0_0_1"/>
<evidence type="ECO:0000256" key="3">
    <source>
        <dbReference type="SAM" id="SignalP"/>
    </source>
</evidence>